<evidence type="ECO:0000313" key="2">
    <source>
        <dbReference type="EMBL" id="KKQ37138.1"/>
    </source>
</evidence>
<dbReference type="InterPro" id="IPR013216">
    <property type="entry name" value="Methyltransf_11"/>
</dbReference>
<evidence type="ECO:0000313" key="3">
    <source>
        <dbReference type="Proteomes" id="UP000034591"/>
    </source>
</evidence>
<reference evidence="2 3" key="1">
    <citation type="journal article" date="2015" name="Nature">
        <title>rRNA introns, odd ribosomes, and small enigmatic genomes across a large radiation of phyla.</title>
        <authorList>
            <person name="Brown C.T."/>
            <person name="Hug L.A."/>
            <person name="Thomas B.C."/>
            <person name="Sharon I."/>
            <person name="Castelle C.J."/>
            <person name="Singh A."/>
            <person name="Wilkins M.J."/>
            <person name="Williams K.H."/>
            <person name="Banfield J.F."/>
        </authorList>
    </citation>
    <scope>NUCLEOTIDE SEQUENCE [LARGE SCALE GENOMIC DNA]</scope>
</reference>
<feature type="domain" description="Methyltransferase type 11" evidence="1">
    <location>
        <begin position="59"/>
        <end position="145"/>
    </location>
</feature>
<keyword evidence="2" id="KW-0808">Transferase</keyword>
<proteinExistence type="predicted"/>
<dbReference type="STRING" id="1618545.US53_C0027G0018"/>
<keyword evidence="2" id="KW-0830">Ubiquinone</keyword>
<dbReference type="GO" id="GO:0032259">
    <property type="term" value="P:methylation"/>
    <property type="evidence" value="ECO:0007669"/>
    <property type="project" value="UniProtKB-KW"/>
</dbReference>
<dbReference type="Gene3D" id="3.40.50.150">
    <property type="entry name" value="Vaccinia Virus protein VP39"/>
    <property type="match status" value="1"/>
</dbReference>
<organism evidence="2 3">
    <name type="scientific">Candidatus Woesebacteria bacterium GW2011_GWA1_37_7</name>
    <dbReference type="NCBI Taxonomy" id="1618545"/>
    <lineage>
        <taxon>Bacteria</taxon>
        <taxon>Candidatus Woeseibacteriota</taxon>
    </lineage>
</organism>
<dbReference type="InterPro" id="IPR029063">
    <property type="entry name" value="SAM-dependent_MTases_sf"/>
</dbReference>
<sequence>MQIEVSAGFKHIPGANKKMRVTYNYLKHTSKSRFRQWTIKNLNSALIEKLKTIKIYSIVDVGCGEGFTLERLRKEKIGKYYLGIDGSNIAVKLGKVLFPKIIFEKHNIYKLPLKDNSYDFVLCTEVLEHLEKPDKALKELVRVSRKYLALSVPNEPFFSLKNLLMIKNIRRFGSSVEHINWWTSRGFVKFVLKEKVKIIRQCHPFPFTLVFLEKL</sequence>
<protein>
    <submittedName>
        <fullName evidence="2">Methylase involved in ubiquinone/menaquinone biosynthesis</fullName>
    </submittedName>
</protein>
<dbReference type="CDD" id="cd02440">
    <property type="entry name" value="AdoMet_MTases"/>
    <property type="match status" value="1"/>
</dbReference>
<keyword evidence="2" id="KW-0489">Methyltransferase</keyword>
<accession>A0A0G0H1N6</accession>
<dbReference type="PANTHER" id="PTHR43591:SF110">
    <property type="entry name" value="RHODANESE DOMAIN-CONTAINING PROTEIN"/>
    <property type="match status" value="1"/>
</dbReference>
<dbReference type="GO" id="GO:0008757">
    <property type="term" value="F:S-adenosylmethionine-dependent methyltransferase activity"/>
    <property type="evidence" value="ECO:0007669"/>
    <property type="project" value="InterPro"/>
</dbReference>
<dbReference type="AlphaFoldDB" id="A0A0G0H1N6"/>
<dbReference type="SUPFAM" id="SSF53335">
    <property type="entry name" value="S-adenosyl-L-methionine-dependent methyltransferases"/>
    <property type="match status" value="1"/>
</dbReference>
<dbReference type="EMBL" id="LBTI01000027">
    <property type="protein sequence ID" value="KKQ37138.1"/>
    <property type="molecule type" value="Genomic_DNA"/>
</dbReference>
<evidence type="ECO:0000259" key="1">
    <source>
        <dbReference type="Pfam" id="PF08241"/>
    </source>
</evidence>
<dbReference type="PANTHER" id="PTHR43591">
    <property type="entry name" value="METHYLTRANSFERASE"/>
    <property type="match status" value="1"/>
</dbReference>
<dbReference type="Pfam" id="PF08241">
    <property type="entry name" value="Methyltransf_11"/>
    <property type="match status" value="1"/>
</dbReference>
<gene>
    <name evidence="2" type="ORF">US53_C0027G0018</name>
</gene>
<name>A0A0G0H1N6_9BACT</name>
<comment type="caution">
    <text evidence="2">The sequence shown here is derived from an EMBL/GenBank/DDBJ whole genome shotgun (WGS) entry which is preliminary data.</text>
</comment>
<dbReference type="Proteomes" id="UP000034591">
    <property type="component" value="Unassembled WGS sequence"/>
</dbReference>